<reference evidence="13" key="1">
    <citation type="submission" date="2021-04" db="EMBL/GenBank/DDBJ databases">
        <authorList>
            <person name="Hartkoorn R.C."/>
            <person name="Beaudoing E."/>
            <person name="Hot D."/>
        </authorList>
    </citation>
    <scope>NUCLEOTIDE SEQUENCE</scope>
    <source>
        <strain evidence="13">NRRL B-16292</strain>
    </source>
</reference>
<dbReference type="InterPro" id="IPR011712">
    <property type="entry name" value="Sig_transdc_His_kin_sub3_dim/P"/>
</dbReference>
<dbReference type="PANTHER" id="PTHR24421">
    <property type="entry name" value="NITRATE/NITRITE SENSOR PROTEIN NARX-RELATED"/>
    <property type="match status" value="1"/>
</dbReference>
<dbReference type="Proteomes" id="UP001059617">
    <property type="component" value="Chromosome"/>
</dbReference>
<comment type="catalytic activity">
    <reaction evidence="1">
        <text>ATP + protein L-histidine = ADP + protein N-phospho-L-histidine.</text>
        <dbReference type="EC" id="2.7.13.3"/>
    </reaction>
</comment>
<protein>
    <recommendedName>
        <fullName evidence="2">histidine kinase</fullName>
        <ecNumber evidence="2">2.7.13.3</ecNumber>
    </recommendedName>
</protein>
<keyword evidence="9" id="KW-1133">Transmembrane helix</keyword>
<evidence type="ECO:0000313" key="14">
    <source>
        <dbReference type="Proteomes" id="UP001059617"/>
    </source>
</evidence>
<keyword evidence="9" id="KW-0812">Transmembrane</keyword>
<dbReference type="InterPro" id="IPR036890">
    <property type="entry name" value="HATPase_C_sf"/>
</dbReference>
<sequence length="401" mass="42514">MSVARLRRLVVDLPPWAVDVFLAVFAGVATVYRIGYGVLQAGDRAPDAVGYGIGVAMSVILLVRRRWPALTLSVVAVLWVCYHTLDYPGGAPAVPVWVALYSVAVASRRRAGLAVAGGLLVSDALARTAQTGAQLFDAALDSSTLLFLAALLLGDGVRSRRAWRAEHEARTALLAAERERATAQVLTEERLRIARELHDVSAHTLAVISVQASVAAELIDDDPRRAGEALEVVRSACREAMGELRAAVGVLRATDVIDVHGDGALDVSALAHGLERLQDLATAHGLREPSISISYVGDRCPLPRLVEITAYRIVQESVTNVLRHADATQVDITVEFRWDGLGLEIRDDGRGALAWRGNASSGGNGLVGMAERAASLGGSLDAGPVGDAGGFRVRAWLPVVV</sequence>
<dbReference type="Gene3D" id="3.30.565.10">
    <property type="entry name" value="Histidine kinase-like ATPase, C-terminal domain"/>
    <property type="match status" value="1"/>
</dbReference>
<evidence type="ECO:0000259" key="10">
    <source>
        <dbReference type="Pfam" id="PF02518"/>
    </source>
</evidence>
<keyword evidence="9" id="KW-0472">Membrane</keyword>
<keyword evidence="7" id="KW-0067">ATP-binding</keyword>
<evidence type="ECO:0000256" key="8">
    <source>
        <dbReference type="ARBA" id="ARBA00023012"/>
    </source>
</evidence>
<feature type="domain" description="DUF7134" evidence="12">
    <location>
        <begin position="15"/>
        <end position="161"/>
    </location>
</feature>
<evidence type="ECO:0000256" key="6">
    <source>
        <dbReference type="ARBA" id="ARBA00022777"/>
    </source>
</evidence>
<dbReference type="CDD" id="cd16917">
    <property type="entry name" value="HATPase_UhpB-NarQ-NarX-like"/>
    <property type="match status" value="1"/>
</dbReference>
<evidence type="ECO:0000256" key="9">
    <source>
        <dbReference type="SAM" id="Phobius"/>
    </source>
</evidence>
<feature type="domain" description="Signal transduction histidine kinase subgroup 3 dimerisation and phosphoacceptor" evidence="11">
    <location>
        <begin position="189"/>
        <end position="254"/>
    </location>
</feature>
<evidence type="ECO:0000259" key="12">
    <source>
        <dbReference type="Pfam" id="PF23539"/>
    </source>
</evidence>
<evidence type="ECO:0000256" key="3">
    <source>
        <dbReference type="ARBA" id="ARBA00022553"/>
    </source>
</evidence>
<dbReference type="InterPro" id="IPR003594">
    <property type="entry name" value="HATPase_dom"/>
</dbReference>
<dbReference type="PANTHER" id="PTHR24421:SF10">
    <property type="entry name" value="NITRATE_NITRITE SENSOR PROTEIN NARQ"/>
    <property type="match status" value="1"/>
</dbReference>
<dbReference type="InterPro" id="IPR050482">
    <property type="entry name" value="Sensor_HK_TwoCompSys"/>
</dbReference>
<gene>
    <name evidence="13" type="ORF">Dfulv_41835</name>
</gene>
<accession>A0ABY5VVG9</accession>
<dbReference type="SUPFAM" id="SSF55874">
    <property type="entry name" value="ATPase domain of HSP90 chaperone/DNA topoisomerase II/histidine kinase"/>
    <property type="match status" value="1"/>
</dbReference>
<reference evidence="13" key="2">
    <citation type="submission" date="2022-09" db="EMBL/GenBank/DDBJ databases">
        <title>Biosynthetic gene clusters of Dactylosporangioum fulvum.</title>
        <authorList>
            <person name="Caradec T."/>
        </authorList>
    </citation>
    <scope>NUCLEOTIDE SEQUENCE</scope>
    <source>
        <strain evidence="13">NRRL B-16292</strain>
    </source>
</reference>
<keyword evidence="3" id="KW-0597">Phosphoprotein</keyword>
<feature type="transmembrane region" description="Helical" evidence="9">
    <location>
        <begin position="48"/>
        <end position="67"/>
    </location>
</feature>
<evidence type="ECO:0000313" key="13">
    <source>
        <dbReference type="EMBL" id="UWP81595.1"/>
    </source>
</evidence>
<evidence type="ECO:0000256" key="7">
    <source>
        <dbReference type="ARBA" id="ARBA00022840"/>
    </source>
</evidence>
<proteinExistence type="predicted"/>
<evidence type="ECO:0000256" key="2">
    <source>
        <dbReference type="ARBA" id="ARBA00012438"/>
    </source>
</evidence>
<keyword evidence="14" id="KW-1185">Reference proteome</keyword>
<dbReference type="EC" id="2.7.13.3" evidence="2"/>
<dbReference type="Gene3D" id="1.20.5.1930">
    <property type="match status" value="1"/>
</dbReference>
<evidence type="ECO:0000256" key="1">
    <source>
        <dbReference type="ARBA" id="ARBA00000085"/>
    </source>
</evidence>
<dbReference type="Pfam" id="PF02518">
    <property type="entry name" value="HATPase_c"/>
    <property type="match status" value="1"/>
</dbReference>
<keyword evidence="6 13" id="KW-0418">Kinase</keyword>
<keyword evidence="4" id="KW-0808">Transferase</keyword>
<evidence type="ECO:0000256" key="5">
    <source>
        <dbReference type="ARBA" id="ARBA00022741"/>
    </source>
</evidence>
<organism evidence="13 14">
    <name type="scientific">Dactylosporangium fulvum</name>
    <dbReference type="NCBI Taxonomy" id="53359"/>
    <lineage>
        <taxon>Bacteria</taxon>
        <taxon>Bacillati</taxon>
        <taxon>Actinomycetota</taxon>
        <taxon>Actinomycetes</taxon>
        <taxon>Micromonosporales</taxon>
        <taxon>Micromonosporaceae</taxon>
        <taxon>Dactylosporangium</taxon>
    </lineage>
</organism>
<dbReference type="RefSeq" id="WP_259859362.1">
    <property type="nucleotide sequence ID" value="NZ_BAAAST010000034.1"/>
</dbReference>
<feature type="domain" description="Histidine kinase/HSP90-like ATPase" evidence="10">
    <location>
        <begin position="308"/>
        <end position="399"/>
    </location>
</feature>
<evidence type="ECO:0000259" key="11">
    <source>
        <dbReference type="Pfam" id="PF07730"/>
    </source>
</evidence>
<dbReference type="EMBL" id="CP073720">
    <property type="protein sequence ID" value="UWP81595.1"/>
    <property type="molecule type" value="Genomic_DNA"/>
</dbReference>
<keyword evidence="5" id="KW-0547">Nucleotide-binding</keyword>
<dbReference type="InterPro" id="IPR055558">
    <property type="entry name" value="DUF7134"/>
</dbReference>
<dbReference type="GO" id="GO:0016301">
    <property type="term" value="F:kinase activity"/>
    <property type="evidence" value="ECO:0007669"/>
    <property type="project" value="UniProtKB-KW"/>
</dbReference>
<name>A0ABY5VVG9_9ACTN</name>
<dbReference type="Pfam" id="PF07730">
    <property type="entry name" value="HisKA_3"/>
    <property type="match status" value="1"/>
</dbReference>
<keyword evidence="8" id="KW-0902">Two-component regulatory system</keyword>
<feature type="transmembrane region" description="Helical" evidence="9">
    <location>
        <begin position="16"/>
        <end position="36"/>
    </location>
</feature>
<dbReference type="Pfam" id="PF23539">
    <property type="entry name" value="DUF7134"/>
    <property type="match status" value="1"/>
</dbReference>
<evidence type="ECO:0000256" key="4">
    <source>
        <dbReference type="ARBA" id="ARBA00022679"/>
    </source>
</evidence>